<name>A0A9E7ET26_9LILI</name>
<dbReference type="Proteomes" id="UP001055439">
    <property type="component" value="Chromosome 10"/>
</dbReference>
<proteinExistence type="predicted"/>
<keyword evidence="3" id="KW-1185">Reference proteome</keyword>
<dbReference type="AlphaFoldDB" id="A0A9E7ET26"/>
<protein>
    <recommendedName>
        <fullName evidence="4">Fiber protein Fb15</fullName>
    </recommendedName>
</protein>
<reference evidence="2" key="1">
    <citation type="submission" date="2022-05" db="EMBL/GenBank/DDBJ databases">
        <title>The Musa troglodytarum L. genome provides insights into the mechanism of non-climacteric behaviour and enrichment of carotenoids.</title>
        <authorList>
            <person name="Wang J."/>
        </authorList>
    </citation>
    <scope>NUCLEOTIDE SEQUENCE</scope>
    <source>
        <tissue evidence="2">Leaf</tissue>
    </source>
</reference>
<dbReference type="PANTHER" id="PTHR36059">
    <property type="entry name" value="OS02G0175800 PROTEIN"/>
    <property type="match status" value="1"/>
</dbReference>
<gene>
    <name evidence="2" type="ORF">MUK42_10193</name>
</gene>
<sequence>MKVRDAPSYMKSKLLWDHIKKSADQAVDRYFEKYIETSSIQPLYHICFGGMIFSYLVAVPEERRHLEHQQHHAAGGITDRRRRPPPSDPPRVQELPITAKELDIYPSRMV</sequence>
<dbReference type="PANTHER" id="PTHR36059:SF2">
    <property type="entry name" value="OS02G0175800 PROTEIN"/>
    <property type="match status" value="1"/>
</dbReference>
<evidence type="ECO:0000256" key="1">
    <source>
        <dbReference type="SAM" id="MobiDB-lite"/>
    </source>
</evidence>
<organism evidence="2 3">
    <name type="scientific">Musa troglodytarum</name>
    <name type="common">fe'i banana</name>
    <dbReference type="NCBI Taxonomy" id="320322"/>
    <lineage>
        <taxon>Eukaryota</taxon>
        <taxon>Viridiplantae</taxon>
        <taxon>Streptophyta</taxon>
        <taxon>Embryophyta</taxon>
        <taxon>Tracheophyta</taxon>
        <taxon>Spermatophyta</taxon>
        <taxon>Magnoliopsida</taxon>
        <taxon>Liliopsida</taxon>
        <taxon>Zingiberales</taxon>
        <taxon>Musaceae</taxon>
        <taxon>Musa</taxon>
    </lineage>
</organism>
<feature type="region of interest" description="Disordered" evidence="1">
    <location>
        <begin position="66"/>
        <end position="96"/>
    </location>
</feature>
<evidence type="ECO:0000313" key="3">
    <source>
        <dbReference type="Proteomes" id="UP001055439"/>
    </source>
</evidence>
<evidence type="ECO:0008006" key="4">
    <source>
        <dbReference type="Google" id="ProtNLM"/>
    </source>
</evidence>
<accession>A0A9E7ET26</accession>
<dbReference type="EMBL" id="CP097503">
    <property type="protein sequence ID" value="URD82055.1"/>
    <property type="molecule type" value="Genomic_DNA"/>
</dbReference>
<evidence type="ECO:0000313" key="2">
    <source>
        <dbReference type="EMBL" id="URD82055.1"/>
    </source>
</evidence>
<dbReference type="OrthoDB" id="503863at2759"/>